<name>A0ABQ8B2G0_BRANA</name>
<evidence type="ECO:0000313" key="3">
    <source>
        <dbReference type="EMBL" id="KAH0898672.1"/>
    </source>
</evidence>
<evidence type="ECO:0000259" key="2">
    <source>
        <dbReference type="Pfam" id="PF03384"/>
    </source>
</evidence>
<feature type="compositionally biased region" description="Basic and acidic residues" evidence="1">
    <location>
        <begin position="441"/>
        <end position="463"/>
    </location>
</feature>
<feature type="compositionally biased region" description="Acidic residues" evidence="1">
    <location>
        <begin position="337"/>
        <end position="372"/>
    </location>
</feature>
<protein>
    <recommendedName>
        <fullName evidence="2">DUF287 domain-containing protein</fullName>
    </recommendedName>
</protein>
<dbReference type="Proteomes" id="UP000824890">
    <property type="component" value="Unassembled WGS sequence"/>
</dbReference>
<feature type="compositionally biased region" description="Basic residues" evidence="1">
    <location>
        <begin position="23"/>
        <end position="36"/>
    </location>
</feature>
<feature type="compositionally biased region" description="Basic and acidic residues" evidence="1">
    <location>
        <begin position="58"/>
        <end position="70"/>
    </location>
</feature>
<keyword evidence="4" id="KW-1185">Reference proteome</keyword>
<feature type="domain" description="DUF287" evidence="2">
    <location>
        <begin position="71"/>
        <end position="122"/>
    </location>
</feature>
<feature type="compositionally biased region" description="Basic and acidic residues" evidence="1">
    <location>
        <begin position="403"/>
        <end position="432"/>
    </location>
</feature>
<dbReference type="EMBL" id="JAGKQM010000012">
    <property type="protein sequence ID" value="KAH0898672.1"/>
    <property type="molecule type" value="Genomic_DNA"/>
</dbReference>
<gene>
    <name evidence="3" type="ORF">HID58_048240</name>
</gene>
<sequence>MLEVMKGNQKGVVNLLESENRNHKSSKKSKKSKKSRPVRESVRALSVESLSASDESEREGSDKEGSEREVINSVLVPTISEQIMLARIIDEEREYDRQGSPSDTWNYWLNVKQKNIWGKELYELDQAARGVLPKKKNKEKVTFAEGSSSNSGLDSRLQGLEERILEFMGEGFVGLHVTVETKLEALGSRMSHIEKNQRILKRRAKKMEDKLTSIESKVVPSHGEDMDFRQWDYGTYEEKEKANSEKDKANVEQEAGKENDNFENTEQEAERKNDEEGEEKEADDNAQQEDEKEKENSEGDEQDKEDSESESENETDELKQLKEICRAQADKLWKEIEADEEEVGGKQDEEESEEKEAETSDEEKENSEDDEKVEEKVVESEAEGEDDQAEVEGKEDQEEEVEGKEFETREQDKEKSETAEVESEAREAEIEKGTPTPPRGNHTEGTPKDNHNEPRVETNRTDETPIPPRGNQMEGTPTPPRGRTKAMAARGLMTRPMEGEPGKGVERLETEGKSRKKVAEEEKKEEEAVKAVEEQAGEVVEEQTGEIVEEYTEEQKQRWIMVVYKEAPSPWIMHRCKENAAVAVPKKSGRPKRKSQWVQTPFTEGKKLKTKP</sequence>
<evidence type="ECO:0000256" key="1">
    <source>
        <dbReference type="SAM" id="MobiDB-lite"/>
    </source>
</evidence>
<feature type="compositionally biased region" description="Basic and acidic residues" evidence="1">
    <location>
        <begin position="497"/>
        <end position="533"/>
    </location>
</feature>
<proteinExistence type="predicted"/>
<comment type="caution">
    <text evidence="3">The sequence shown here is derived from an EMBL/GenBank/DDBJ whole genome shotgun (WGS) entry which is preliminary data.</text>
</comment>
<feature type="region of interest" description="Disordered" evidence="1">
    <location>
        <begin position="1"/>
        <end position="70"/>
    </location>
</feature>
<feature type="region of interest" description="Disordered" evidence="1">
    <location>
        <begin position="583"/>
        <end position="612"/>
    </location>
</feature>
<reference evidence="3 4" key="1">
    <citation type="submission" date="2021-05" db="EMBL/GenBank/DDBJ databases">
        <title>Genome Assembly of Synthetic Allotetraploid Brassica napus Reveals Homoeologous Exchanges between Subgenomes.</title>
        <authorList>
            <person name="Davis J.T."/>
        </authorList>
    </citation>
    <scope>NUCLEOTIDE SEQUENCE [LARGE SCALE GENOMIC DNA]</scope>
    <source>
        <strain evidence="4">cv. Da-Ae</strain>
        <tissue evidence="3">Seedling</tissue>
    </source>
</reference>
<accession>A0ABQ8B2G0</accession>
<dbReference type="InterPro" id="IPR005048">
    <property type="entry name" value="DUF287"/>
</dbReference>
<feature type="compositionally biased region" description="Basic and acidic residues" evidence="1">
    <location>
        <begin position="238"/>
        <end position="260"/>
    </location>
</feature>
<feature type="compositionally biased region" description="Acidic residues" evidence="1">
    <location>
        <begin position="380"/>
        <end position="402"/>
    </location>
</feature>
<evidence type="ECO:0000313" key="4">
    <source>
        <dbReference type="Proteomes" id="UP000824890"/>
    </source>
</evidence>
<dbReference type="Pfam" id="PF03384">
    <property type="entry name" value="DUF287"/>
    <property type="match status" value="1"/>
</dbReference>
<feature type="compositionally biased region" description="Acidic residues" evidence="1">
    <location>
        <begin position="298"/>
        <end position="315"/>
    </location>
</feature>
<feature type="compositionally biased region" description="Acidic residues" evidence="1">
    <location>
        <begin position="275"/>
        <end position="288"/>
    </location>
</feature>
<feature type="compositionally biased region" description="Basic and acidic residues" evidence="1">
    <location>
        <begin position="316"/>
        <end position="336"/>
    </location>
</feature>
<feature type="region of interest" description="Disordered" evidence="1">
    <location>
        <begin position="238"/>
        <end position="543"/>
    </location>
</feature>
<organism evidence="3 4">
    <name type="scientific">Brassica napus</name>
    <name type="common">Rape</name>
    <dbReference type="NCBI Taxonomy" id="3708"/>
    <lineage>
        <taxon>Eukaryota</taxon>
        <taxon>Viridiplantae</taxon>
        <taxon>Streptophyta</taxon>
        <taxon>Embryophyta</taxon>
        <taxon>Tracheophyta</taxon>
        <taxon>Spermatophyta</taxon>
        <taxon>Magnoliopsida</taxon>
        <taxon>eudicotyledons</taxon>
        <taxon>Gunneridae</taxon>
        <taxon>Pentapetalae</taxon>
        <taxon>rosids</taxon>
        <taxon>malvids</taxon>
        <taxon>Brassicales</taxon>
        <taxon>Brassicaceae</taxon>
        <taxon>Brassiceae</taxon>
        <taxon>Brassica</taxon>
    </lineage>
</organism>